<sequence length="195" mass="21395">MTTASGHSVMTARGWRTNSRDKSFKYRNANAASLAACIATLQAKAAARLAIFRWSVLNVLIGNADAHLKNLSFFSSSKGYQLAPFYDLVSTVVYNTPTYNETGEPWPGVELSMPMGDTRHFSDISRKNVLAFADELGLRAAGAATQLDRLLHDLGHHVALTRAHINEIAQPDAGEIRLLDSIERLPIAEMSRALR</sequence>
<organism evidence="5 6">
    <name type="scientific">Paraburkholderia sejongensis</name>
    <dbReference type="NCBI Taxonomy" id="2886946"/>
    <lineage>
        <taxon>Bacteria</taxon>
        <taxon>Pseudomonadati</taxon>
        <taxon>Pseudomonadota</taxon>
        <taxon>Betaproteobacteria</taxon>
        <taxon>Burkholderiales</taxon>
        <taxon>Burkholderiaceae</taxon>
        <taxon>Paraburkholderia</taxon>
    </lineage>
</organism>
<evidence type="ECO:0000313" key="5">
    <source>
        <dbReference type="EMBL" id="MCC8391768.1"/>
    </source>
</evidence>
<dbReference type="InterPro" id="IPR012893">
    <property type="entry name" value="HipA-like_C"/>
</dbReference>
<dbReference type="EMBL" id="JAJITD010000002">
    <property type="protein sequence ID" value="MCC8391768.1"/>
    <property type="molecule type" value="Genomic_DNA"/>
</dbReference>
<dbReference type="PANTHER" id="PTHR37419">
    <property type="entry name" value="SERINE/THREONINE-PROTEIN KINASE TOXIN HIPA"/>
    <property type="match status" value="1"/>
</dbReference>
<dbReference type="PANTHER" id="PTHR37419:SF1">
    <property type="entry name" value="SERINE_THREONINE-PROTEIN KINASE TOXIN HIPA"/>
    <property type="match status" value="1"/>
</dbReference>
<feature type="domain" description="HipA-like C-terminal" evidence="4">
    <location>
        <begin position="21"/>
        <end position="151"/>
    </location>
</feature>
<accession>A0ABS8JPX2</accession>
<keyword evidence="3" id="KW-0418">Kinase</keyword>
<name>A0ABS8JPX2_9BURK</name>
<evidence type="ECO:0000256" key="3">
    <source>
        <dbReference type="ARBA" id="ARBA00022777"/>
    </source>
</evidence>
<reference evidence="5 6" key="1">
    <citation type="submission" date="2021-11" db="EMBL/GenBank/DDBJ databases">
        <authorList>
            <person name="Oh E.-T."/>
            <person name="Kim S.-B."/>
        </authorList>
    </citation>
    <scope>NUCLEOTIDE SEQUENCE [LARGE SCALE GENOMIC DNA]</scope>
    <source>
        <strain evidence="5 6">MMS20-SJTR3</strain>
    </source>
</reference>
<dbReference type="InterPro" id="IPR052028">
    <property type="entry name" value="HipA_Ser/Thr_kinase"/>
</dbReference>
<protein>
    <submittedName>
        <fullName evidence="5">HipA domain-containing protein</fullName>
    </submittedName>
</protein>
<evidence type="ECO:0000256" key="1">
    <source>
        <dbReference type="ARBA" id="ARBA00010164"/>
    </source>
</evidence>
<evidence type="ECO:0000256" key="2">
    <source>
        <dbReference type="ARBA" id="ARBA00022679"/>
    </source>
</evidence>
<dbReference type="Pfam" id="PF07804">
    <property type="entry name" value="HipA_C"/>
    <property type="match status" value="1"/>
</dbReference>
<dbReference type="RefSeq" id="WP_230508013.1">
    <property type="nucleotide sequence ID" value="NZ_JAJITD010000002.1"/>
</dbReference>
<keyword evidence="6" id="KW-1185">Reference proteome</keyword>
<dbReference type="Gene3D" id="1.10.1070.20">
    <property type="match status" value="1"/>
</dbReference>
<evidence type="ECO:0000313" key="6">
    <source>
        <dbReference type="Proteomes" id="UP001431019"/>
    </source>
</evidence>
<proteinExistence type="inferred from homology"/>
<comment type="caution">
    <text evidence="5">The sequence shown here is derived from an EMBL/GenBank/DDBJ whole genome shotgun (WGS) entry which is preliminary data.</text>
</comment>
<comment type="similarity">
    <text evidence="1">Belongs to the HipA Ser/Thr kinase family.</text>
</comment>
<keyword evidence="2" id="KW-0808">Transferase</keyword>
<dbReference type="Proteomes" id="UP001431019">
    <property type="component" value="Unassembled WGS sequence"/>
</dbReference>
<evidence type="ECO:0000259" key="4">
    <source>
        <dbReference type="Pfam" id="PF07804"/>
    </source>
</evidence>
<gene>
    <name evidence="5" type="ORF">LJ656_04135</name>
</gene>